<proteinExistence type="predicted"/>
<accession>M4FD13</accession>
<dbReference type="EnsemblPlants" id="Bra038983.1">
    <property type="protein sequence ID" value="Bra038983.1-P"/>
    <property type="gene ID" value="Bra038983"/>
</dbReference>
<name>M4FD13_BRACM</name>
<dbReference type="Pfam" id="PF23310">
    <property type="entry name" value="TPR_27"/>
    <property type="match status" value="1"/>
</dbReference>
<evidence type="ECO:0000259" key="1">
    <source>
        <dbReference type="Pfam" id="PF23310"/>
    </source>
</evidence>
<dbReference type="InterPro" id="IPR057136">
    <property type="entry name" value="At2g35280_TPR_dom"/>
</dbReference>
<reference evidence="3" key="2">
    <citation type="journal article" date="2018" name="Hortic Res">
        <title>Improved Brassica rapa reference genome by single-molecule sequencing and chromosome conformation capture technologies.</title>
        <authorList>
            <person name="Zhang L."/>
            <person name="Cai X."/>
            <person name="Wu J."/>
            <person name="Liu M."/>
            <person name="Grob S."/>
            <person name="Cheng F."/>
            <person name="Liang J."/>
            <person name="Cai C."/>
            <person name="Liu Z."/>
            <person name="Liu B."/>
            <person name="Wang F."/>
            <person name="Li S."/>
            <person name="Liu F."/>
            <person name="Li X."/>
            <person name="Cheng L."/>
            <person name="Yang W."/>
            <person name="Li M.H."/>
            <person name="Grossniklaus U."/>
            <person name="Zheng H."/>
            <person name="Wang X."/>
        </authorList>
    </citation>
    <scope>NUCLEOTIDE SEQUENCE [LARGE SCALE GENOMIC DNA]</scope>
    <source>
        <strain evidence="3">cv. Chiifu-401-42</strain>
    </source>
</reference>
<evidence type="ECO:0000313" key="2">
    <source>
        <dbReference type="EnsemblPlants" id="Bra038983.1-P"/>
    </source>
</evidence>
<reference evidence="2" key="3">
    <citation type="submission" date="2023-03" db="UniProtKB">
        <authorList>
            <consortium name="EnsemblPlants"/>
        </authorList>
    </citation>
    <scope>IDENTIFICATION</scope>
    <source>
        <strain evidence="2">cv. Chiifu-401-42</strain>
    </source>
</reference>
<dbReference type="PANTHER" id="PTHR33784">
    <property type="entry name" value="OS05G0482100 PROTEIN"/>
    <property type="match status" value="1"/>
</dbReference>
<feature type="domain" description="At2g35280-like TPR" evidence="1">
    <location>
        <begin position="70"/>
        <end position="125"/>
    </location>
</feature>
<evidence type="ECO:0000313" key="3">
    <source>
        <dbReference type="Proteomes" id="UP000011750"/>
    </source>
</evidence>
<reference evidence="3" key="1">
    <citation type="journal article" date="2011" name="Nat. Genet.">
        <title>The genome of the mesopolyploid crop species Brassica rapa.</title>
        <authorList>
            <consortium name="Brassica rapa Genome Sequencing Project Consortium"/>
            <person name="Wang X."/>
            <person name="Wang H."/>
            <person name="Wang J."/>
            <person name="Sun R."/>
            <person name="Wu J."/>
            <person name="Liu S."/>
            <person name="Bai Y."/>
            <person name="Mun J.H."/>
            <person name="Bancroft I."/>
            <person name="Cheng F."/>
            <person name="Huang S."/>
            <person name="Li X."/>
            <person name="Hua W."/>
            <person name="Wang J."/>
            <person name="Wang X."/>
            <person name="Freeling M."/>
            <person name="Pires J.C."/>
            <person name="Paterson A.H."/>
            <person name="Chalhoub B."/>
            <person name="Wang B."/>
            <person name="Hayward A."/>
            <person name="Sharpe A.G."/>
            <person name="Park B.S."/>
            <person name="Weisshaar B."/>
            <person name="Liu B."/>
            <person name="Li B."/>
            <person name="Liu B."/>
            <person name="Tong C."/>
            <person name="Song C."/>
            <person name="Duran C."/>
            <person name="Peng C."/>
            <person name="Geng C."/>
            <person name="Koh C."/>
            <person name="Lin C."/>
            <person name="Edwards D."/>
            <person name="Mu D."/>
            <person name="Shen D."/>
            <person name="Soumpourou E."/>
            <person name="Li F."/>
            <person name="Fraser F."/>
            <person name="Conant G."/>
            <person name="Lassalle G."/>
            <person name="King G.J."/>
            <person name="Bonnema G."/>
            <person name="Tang H."/>
            <person name="Wang H."/>
            <person name="Belcram H."/>
            <person name="Zhou H."/>
            <person name="Hirakawa H."/>
            <person name="Abe H."/>
            <person name="Guo H."/>
            <person name="Wang H."/>
            <person name="Jin H."/>
            <person name="Parkin I.A."/>
            <person name="Batley J."/>
            <person name="Kim J.S."/>
            <person name="Just J."/>
            <person name="Li J."/>
            <person name="Xu J."/>
            <person name="Deng J."/>
            <person name="Kim J.A."/>
            <person name="Li J."/>
            <person name="Yu J."/>
            <person name="Meng J."/>
            <person name="Wang J."/>
            <person name="Min J."/>
            <person name="Poulain J."/>
            <person name="Wang J."/>
            <person name="Hatakeyama K."/>
            <person name="Wu K."/>
            <person name="Wang L."/>
            <person name="Fang L."/>
            <person name="Trick M."/>
            <person name="Links M.G."/>
            <person name="Zhao M."/>
            <person name="Jin M."/>
            <person name="Ramchiary N."/>
            <person name="Drou N."/>
            <person name="Berkman P.J."/>
            <person name="Cai Q."/>
            <person name="Huang Q."/>
            <person name="Li R."/>
            <person name="Tabata S."/>
            <person name="Cheng S."/>
            <person name="Zhang S."/>
            <person name="Zhang S."/>
            <person name="Huang S."/>
            <person name="Sato S."/>
            <person name="Sun S."/>
            <person name="Kwon S.J."/>
            <person name="Choi S.R."/>
            <person name="Lee T.H."/>
            <person name="Fan W."/>
            <person name="Zhao X."/>
            <person name="Tan X."/>
            <person name="Xu X."/>
            <person name="Wang Y."/>
            <person name="Qiu Y."/>
            <person name="Yin Y."/>
            <person name="Li Y."/>
            <person name="Du Y."/>
            <person name="Liao Y."/>
            <person name="Lim Y."/>
            <person name="Narusaka Y."/>
            <person name="Wang Y."/>
            <person name="Wang Z."/>
            <person name="Li Z."/>
            <person name="Wang Z."/>
            <person name="Xiong Z."/>
            <person name="Zhang Z."/>
        </authorList>
    </citation>
    <scope>NUCLEOTIDE SEQUENCE [LARGE SCALE GENOMIC DNA]</scope>
    <source>
        <strain evidence="3">cv. Chiifu-401-42</strain>
    </source>
</reference>
<sequence>MASPQDDYLIFPDETNQSLDTIPSLAVSTQHENTENSALSYNVVPGSASPPSFKNLDLGYFSDHPLTTLEDHTALMEMCLKENNPEAHYIEGLKEYFHFGNTAKGLSHLRSSADGDYANATYMYGGLGGLCAILTFPGRSGMSETCCSLNPPKGATSMIWILGASVAFTTSKC</sequence>
<dbReference type="Proteomes" id="UP000011750">
    <property type="component" value="Unassembled WGS sequence"/>
</dbReference>
<dbReference type="AlphaFoldDB" id="M4FD13"/>
<dbReference type="HOGENOM" id="CLU_1549792_0_0_1"/>
<organism evidence="2 3">
    <name type="scientific">Brassica campestris</name>
    <name type="common">Field mustard</name>
    <dbReference type="NCBI Taxonomy" id="3711"/>
    <lineage>
        <taxon>Eukaryota</taxon>
        <taxon>Viridiplantae</taxon>
        <taxon>Streptophyta</taxon>
        <taxon>Embryophyta</taxon>
        <taxon>Tracheophyta</taxon>
        <taxon>Spermatophyta</taxon>
        <taxon>Magnoliopsida</taxon>
        <taxon>eudicotyledons</taxon>
        <taxon>Gunneridae</taxon>
        <taxon>Pentapetalae</taxon>
        <taxon>rosids</taxon>
        <taxon>malvids</taxon>
        <taxon>Brassicales</taxon>
        <taxon>Brassicaceae</taxon>
        <taxon>Brassiceae</taxon>
        <taxon>Brassica</taxon>
    </lineage>
</organism>
<dbReference type="PANTHER" id="PTHR33784:SF34">
    <property type="entry name" value="(RAPE) HYPOTHETICAL PROTEIN"/>
    <property type="match status" value="1"/>
</dbReference>
<dbReference type="InterPro" id="IPR040338">
    <property type="entry name" value="At1g67623-like"/>
</dbReference>
<keyword evidence="3" id="KW-1185">Reference proteome</keyword>
<dbReference type="InParanoid" id="M4FD13"/>
<dbReference type="OMA" id="NATYMYG"/>
<dbReference type="Gramene" id="Bra038983.1">
    <property type="protein sequence ID" value="Bra038983.1-P"/>
    <property type="gene ID" value="Bra038983"/>
</dbReference>
<protein>
    <recommendedName>
        <fullName evidence="1">At2g35280-like TPR domain-containing protein</fullName>
    </recommendedName>
</protein>